<dbReference type="Gene3D" id="3.40.50.720">
    <property type="entry name" value="NAD(P)-binding Rossmann-like Domain"/>
    <property type="match status" value="1"/>
</dbReference>
<dbReference type="InterPro" id="IPR001509">
    <property type="entry name" value="Epimerase_deHydtase"/>
</dbReference>
<dbReference type="PANTHER" id="PTHR11092:SF0">
    <property type="entry name" value="EPIMERASE FAMILY PROTEIN SDR39U1"/>
    <property type="match status" value="1"/>
</dbReference>
<feature type="domain" description="DUF1731" evidence="3">
    <location>
        <begin position="237"/>
        <end position="281"/>
    </location>
</feature>
<dbReference type="RefSeq" id="WP_132434933.1">
    <property type="nucleotide sequence ID" value="NZ_SLWK01000015.1"/>
</dbReference>
<comment type="similarity">
    <text evidence="1">Belongs to the NAD(P)-dependent epimerase/dehydratase family. SDR39U1 subfamily.</text>
</comment>
<reference evidence="4 5" key="1">
    <citation type="submission" date="2019-03" db="EMBL/GenBank/DDBJ databases">
        <title>Genomic Encyclopedia of Type Strains, Phase IV (KMG-IV): sequencing the most valuable type-strain genomes for metagenomic binning, comparative biology and taxonomic classification.</title>
        <authorList>
            <person name="Goeker M."/>
        </authorList>
    </citation>
    <scope>NUCLEOTIDE SEQUENCE [LARGE SCALE GENOMIC DNA]</scope>
    <source>
        <strain evidence="4 5">DSM 24179</strain>
    </source>
</reference>
<accession>A0A4R2GD19</accession>
<protein>
    <recommendedName>
        <fullName evidence="6">TIGR01777 family protein</fullName>
    </recommendedName>
</protein>
<proteinExistence type="inferred from homology"/>
<organism evidence="4 5">
    <name type="scientific">Natronoflexus pectinivorans</name>
    <dbReference type="NCBI Taxonomy" id="682526"/>
    <lineage>
        <taxon>Bacteria</taxon>
        <taxon>Pseudomonadati</taxon>
        <taxon>Bacteroidota</taxon>
        <taxon>Bacteroidia</taxon>
        <taxon>Marinilabiliales</taxon>
        <taxon>Marinilabiliaceae</taxon>
        <taxon>Natronoflexus</taxon>
    </lineage>
</organism>
<dbReference type="AlphaFoldDB" id="A0A4R2GD19"/>
<evidence type="ECO:0000256" key="1">
    <source>
        <dbReference type="ARBA" id="ARBA00009353"/>
    </source>
</evidence>
<keyword evidence="5" id="KW-1185">Reference proteome</keyword>
<evidence type="ECO:0000259" key="3">
    <source>
        <dbReference type="Pfam" id="PF08338"/>
    </source>
</evidence>
<dbReference type="InterPro" id="IPR013549">
    <property type="entry name" value="DUF1731"/>
</dbReference>
<evidence type="ECO:0000259" key="2">
    <source>
        <dbReference type="Pfam" id="PF01370"/>
    </source>
</evidence>
<dbReference type="InterPro" id="IPR010099">
    <property type="entry name" value="SDR39U1"/>
</dbReference>
<dbReference type="InterPro" id="IPR036291">
    <property type="entry name" value="NAD(P)-bd_dom_sf"/>
</dbReference>
<dbReference type="Pfam" id="PF01370">
    <property type="entry name" value="Epimerase"/>
    <property type="match status" value="1"/>
</dbReference>
<evidence type="ECO:0008006" key="6">
    <source>
        <dbReference type="Google" id="ProtNLM"/>
    </source>
</evidence>
<dbReference type="EMBL" id="SLWK01000015">
    <property type="protein sequence ID" value="TCO05978.1"/>
    <property type="molecule type" value="Genomic_DNA"/>
</dbReference>
<evidence type="ECO:0000313" key="4">
    <source>
        <dbReference type="EMBL" id="TCO05978.1"/>
    </source>
</evidence>
<feature type="domain" description="NAD-dependent epimerase/dehydratase" evidence="2">
    <location>
        <begin position="3"/>
        <end position="209"/>
    </location>
</feature>
<gene>
    <name evidence="4" type="ORF">EV194_11529</name>
</gene>
<dbReference type="SUPFAM" id="SSF51735">
    <property type="entry name" value="NAD(P)-binding Rossmann-fold domains"/>
    <property type="match status" value="1"/>
</dbReference>
<dbReference type="NCBIfam" id="TIGR01777">
    <property type="entry name" value="yfcH"/>
    <property type="match status" value="1"/>
</dbReference>
<evidence type="ECO:0000313" key="5">
    <source>
        <dbReference type="Proteomes" id="UP000295221"/>
    </source>
</evidence>
<sequence>MKIAICGISGLIGNAVANEFRSANDEVISITRSDLSKGTEHLKKLLEGTSAVVNLAGAPIAKRWTKKWKEEIYSSRVNTTRTIVQAVNQMENPPKEFVSASAVGIYDAVSVHDEFSLNYAEDFLSKVCQDWEGEALKLDSKRVRLTIFRLGVVLSKKGGALKQMLLPFKIGLGGRIGSGEQFFPWIHLTDVVRAISGAVKIPKATGIYNLVAPEILNNRQFTVTLAKTMKKPAIFPVPVWGLKLLFGEGASALIEGQQVIPQRLLADGFDFSFPTLERALSKELNK</sequence>
<comment type="caution">
    <text evidence="4">The sequence shown here is derived from an EMBL/GenBank/DDBJ whole genome shotgun (WGS) entry which is preliminary data.</text>
</comment>
<dbReference type="Pfam" id="PF08338">
    <property type="entry name" value="DUF1731"/>
    <property type="match status" value="1"/>
</dbReference>
<name>A0A4R2GD19_9BACT</name>
<dbReference type="Proteomes" id="UP000295221">
    <property type="component" value="Unassembled WGS sequence"/>
</dbReference>
<dbReference type="OrthoDB" id="329806at2"/>
<dbReference type="PANTHER" id="PTHR11092">
    <property type="entry name" value="SUGAR NUCLEOTIDE EPIMERASE RELATED"/>
    <property type="match status" value="1"/>
</dbReference>